<dbReference type="AlphaFoldDB" id="A0A1V9XYC6"/>
<evidence type="ECO:0000256" key="8">
    <source>
        <dbReference type="ARBA" id="ARBA00048336"/>
    </source>
</evidence>
<dbReference type="Proteomes" id="UP000192247">
    <property type="component" value="Unassembled WGS sequence"/>
</dbReference>
<feature type="compositionally biased region" description="Acidic residues" evidence="10">
    <location>
        <begin position="574"/>
        <end position="583"/>
    </location>
</feature>
<dbReference type="SMART" id="SM00292">
    <property type="entry name" value="BRCT"/>
    <property type="match status" value="1"/>
</dbReference>
<name>A0A1V9XYC6_9ACAR</name>
<dbReference type="FunFam" id="3.40.50.10190:FF:000007">
    <property type="entry name" value="RNA polymerase II subunit A C-terminal domain phosphatase"/>
    <property type="match status" value="1"/>
</dbReference>
<evidence type="ECO:0000259" key="12">
    <source>
        <dbReference type="PROSITE" id="PS50969"/>
    </source>
</evidence>
<evidence type="ECO:0000313" key="14">
    <source>
        <dbReference type="Proteomes" id="UP000192247"/>
    </source>
</evidence>
<dbReference type="EC" id="3.1.3.16" evidence="2 9"/>
<protein>
    <recommendedName>
        <fullName evidence="6 9">RNA polymerase II subunit A C-terminal domain phosphatase</fullName>
        <ecNumber evidence="2 9">3.1.3.16</ecNumber>
    </recommendedName>
</protein>
<evidence type="ECO:0000256" key="2">
    <source>
        <dbReference type="ARBA" id="ARBA00013081"/>
    </source>
</evidence>
<dbReference type="SUPFAM" id="SSF56784">
    <property type="entry name" value="HAD-like"/>
    <property type="match status" value="1"/>
</dbReference>
<dbReference type="PROSITE" id="PS50172">
    <property type="entry name" value="BRCT"/>
    <property type="match status" value="1"/>
</dbReference>
<dbReference type="InParanoid" id="A0A1V9XYC6"/>
<dbReference type="Pfam" id="PF03031">
    <property type="entry name" value="NIF"/>
    <property type="match status" value="1"/>
</dbReference>
<comment type="catalytic activity">
    <reaction evidence="7 9">
        <text>O-phospho-L-seryl-[protein] + H2O = L-seryl-[protein] + phosphate</text>
        <dbReference type="Rhea" id="RHEA:20629"/>
        <dbReference type="Rhea" id="RHEA-COMP:9863"/>
        <dbReference type="Rhea" id="RHEA-COMP:11604"/>
        <dbReference type="ChEBI" id="CHEBI:15377"/>
        <dbReference type="ChEBI" id="CHEBI:29999"/>
        <dbReference type="ChEBI" id="CHEBI:43474"/>
        <dbReference type="ChEBI" id="CHEBI:83421"/>
        <dbReference type="EC" id="3.1.3.16"/>
    </reaction>
</comment>
<keyword evidence="14" id="KW-1185">Reference proteome</keyword>
<dbReference type="GO" id="GO:0005634">
    <property type="term" value="C:nucleus"/>
    <property type="evidence" value="ECO:0007669"/>
    <property type="project" value="UniProtKB-SubCell"/>
</dbReference>
<dbReference type="InterPro" id="IPR036412">
    <property type="entry name" value="HAD-like_sf"/>
</dbReference>
<evidence type="ECO:0000256" key="5">
    <source>
        <dbReference type="ARBA" id="ARBA00023242"/>
    </source>
</evidence>
<dbReference type="SUPFAM" id="SSF52113">
    <property type="entry name" value="BRCT domain"/>
    <property type="match status" value="1"/>
</dbReference>
<dbReference type="Gene3D" id="3.40.50.10190">
    <property type="entry name" value="BRCT domain"/>
    <property type="match status" value="1"/>
</dbReference>
<sequence length="652" mass="73441">MRGVDALLLSRTIKLWLAMLEESYPNTRRPMSVDVKPEFRLYKGFCLFSFEESRSLATGDPRPRSVNLKCPFEGIVSRVLVTSGATIDNGSVILELKRCAHPIVMKDLCAECGADLREVDAGEAGDASVSMIHAIPELRINEQLSQSIGKADEQRLLGQRKLVLLVDLDQTLVHTTSEMIHPKLMGIEHFTLPGNRQMWYHTRIRPGTEHFLEKISRLFELHIVTFGARPYAHHIASLLDKQKKYFQFRILSRDECFHPASKTANLRSLFPCGDQLVAIIDDREDVWNFAANLVTVKPYVFFRGAGDINAPIGGFADYHALPPSPGGSCSAYLSPRNPVVAQIDREVVSCLRDVIEHTCSQVDGVVEYDDSDDYLMYLEDILTTIHRAFFELYEQMQSKVGNGSSVSAVRSSQIPDLKTVIPYVRQKVLKDVVLVFTGCLPTNQRPEMAKIYQVAVSLGARVHKDLSKEVTHLVAARPGTAKLVHARKFRNIKVVSTHWLWCCAERWEHVSEKLFPLKDMAVDEPVSGRRRNTLNRPTEAFFSPVGRQQDEDRFPAVPPAKRQKISLQRKSSCEDSEEEDALYGEDNSAPRGWGADNDGTQEEEDFGGRRALDRDDEENGADFDDEQWDSDAESIGEVDDEMAAAVERELFS</sequence>
<evidence type="ECO:0000313" key="13">
    <source>
        <dbReference type="EMBL" id="OQR78423.1"/>
    </source>
</evidence>
<dbReference type="Pfam" id="PF00533">
    <property type="entry name" value="BRCT"/>
    <property type="match status" value="1"/>
</dbReference>
<organism evidence="13 14">
    <name type="scientific">Tropilaelaps mercedesae</name>
    <dbReference type="NCBI Taxonomy" id="418985"/>
    <lineage>
        <taxon>Eukaryota</taxon>
        <taxon>Metazoa</taxon>
        <taxon>Ecdysozoa</taxon>
        <taxon>Arthropoda</taxon>
        <taxon>Chelicerata</taxon>
        <taxon>Arachnida</taxon>
        <taxon>Acari</taxon>
        <taxon>Parasitiformes</taxon>
        <taxon>Mesostigmata</taxon>
        <taxon>Gamasina</taxon>
        <taxon>Dermanyssoidea</taxon>
        <taxon>Laelapidae</taxon>
        <taxon>Tropilaelaps</taxon>
    </lineage>
</organism>
<comment type="caution">
    <text evidence="13">The sequence shown here is derived from an EMBL/GenBank/DDBJ whole genome shotgun (WGS) entry which is preliminary data.</text>
</comment>
<keyword evidence="5 9" id="KW-0539">Nucleus</keyword>
<evidence type="ECO:0000256" key="6">
    <source>
        <dbReference type="ARBA" id="ARBA00040602"/>
    </source>
</evidence>
<dbReference type="PANTHER" id="PTHR23081:SF36">
    <property type="entry name" value="RNA POLYMERASE II SUBUNIT A C-TERMINAL DOMAIN PHOSPHATASE"/>
    <property type="match status" value="1"/>
</dbReference>
<reference evidence="13 14" key="1">
    <citation type="journal article" date="2017" name="Gigascience">
        <title>Draft genome of the honey bee ectoparasitic mite, Tropilaelaps mercedesae, is shaped by the parasitic life history.</title>
        <authorList>
            <person name="Dong X."/>
            <person name="Armstrong S.D."/>
            <person name="Xia D."/>
            <person name="Makepeace B.L."/>
            <person name="Darby A.C."/>
            <person name="Kadowaki T."/>
        </authorList>
    </citation>
    <scope>NUCLEOTIDE SEQUENCE [LARGE SCALE GENOMIC DNA]</scope>
    <source>
        <strain evidence="13">Wuxi-XJTLU</strain>
    </source>
</reference>
<dbReference type="SMART" id="SM00577">
    <property type="entry name" value="CPDc"/>
    <property type="match status" value="1"/>
</dbReference>
<dbReference type="Gene3D" id="3.40.50.1000">
    <property type="entry name" value="HAD superfamily/HAD-like"/>
    <property type="match status" value="1"/>
</dbReference>
<dbReference type="InterPro" id="IPR011947">
    <property type="entry name" value="FCP1_euk"/>
</dbReference>
<feature type="compositionally biased region" description="Acidic residues" evidence="10">
    <location>
        <begin position="614"/>
        <end position="640"/>
    </location>
</feature>
<dbReference type="InterPro" id="IPR036420">
    <property type="entry name" value="BRCT_dom_sf"/>
</dbReference>
<comment type="function">
    <text evidence="9">This promotes the activity of RNA polymerase II.</text>
</comment>
<comment type="subcellular location">
    <subcellularLocation>
        <location evidence="1 9">Nucleus</location>
    </subcellularLocation>
</comment>
<dbReference type="FunCoup" id="A0A1V9XYC6">
    <property type="interactions" value="910"/>
</dbReference>
<evidence type="ECO:0000256" key="10">
    <source>
        <dbReference type="SAM" id="MobiDB-lite"/>
    </source>
</evidence>
<dbReference type="InterPro" id="IPR001357">
    <property type="entry name" value="BRCT_dom"/>
</dbReference>
<dbReference type="PANTHER" id="PTHR23081">
    <property type="entry name" value="RNA POLYMERASE II CTD PHOSPHATASE"/>
    <property type="match status" value="1"/>
</dbReference>
<gene>
    <name evidence="13" type="ORF">BIW11_06417</name>
</gene>
<dbReference type="CDD" id="cd07521">
    <property type="entry name" value="HAD_FCP1-like"/>
    <property type="match status" value="1"/>
</dbReference>
<evidence type="ECO:0000256" key="7">
    <source>
        <dbReference type="ARBA" id="ARBA00047761"/>
    </source>
</evidence>
<evidence type="ECO:0000256" key="4">
    <source>
        <dbReference type="ARBA" id="ARBA00022912"/>
    </source>
</evidence>
<dbReference type="GO" id="GO:0008420">
    <property type="term" value="F:RNA polymerase II CTD heptapeptide repeat phosphatase activity"/>
    <property type="evidence" value="ECO:0007669"/>
    <property type="project" value="UniProtKB-UniRule"/>
</dbReference>
<keyword evidence="4" id="KW-0904">Protein phosphatase</keyword>
<feature type="domain" description="FCP1 homology" evidence="12">
    <location>
        <begin position="157"/>
        <end position="321"/>
    </location>
</feature>
<dbReference type="NCBIfam" id="TIGR02250">
    <property type="entry name" value="FCP1_euk"/>
    <property type="match status" value="1"/>
</dbReference>
<comment type="catalytic activity">
    <reaction evidence="8 9">
        <text>O-phospho-L-threonyl-[protein] + H2O = L-threonyl-[protein] + phosphate</text>
        <dbReference type="Rhea" id="RHEA:47004"/>
        <dbReference type="Rhea" id="RHEA-COMP:11060"/>
        <dbReference type="Rhea" id="RHEA-COMP:11605"/>
        <dbReference type="ChEBI" id="CHEBI:15377"/>
        <dbReference type="ChEBI" id="CHEBI:30013"/>
        <dbReference type="ChEBI" id="CHEBI:43474"/>
        <dbReference type="ChEBI" id="CHEBI:61977"/>
        <dbReference type="EC" id="3.1.3.16"/>
    </reaction>
</comment>
<dbReference type="InterPro" id="IPR039189">
    <property type="entry name" value="Fcp1"/>
</dbReference>
<dbReference type="InterPro" id="IPR023214">
    <property type="entry name" value="HAD_sf"/>
</dbReference>
<proteinExistence type="predicted"/>
<dbReference type="EMBL" id="MNPL01002242">
    <property type="protein sequence ID" value="OQR78423.1"/>
    <property type="molecule type" value="Genomic_DNA"/>
</dbReference>
<accession>A0A1V9XYC6</accession>
<evidence type="ECO:0000256" key="3">
    <source>
        <dbReference type="ARBA" id="ARBA00022801"/>
    </source>
</evidence>
<dbReference type="OrthoDB" id="10249888at2759"/>
<evidence type="ECO:0000256" key="9">
    <source>
        <dbReference type="RuleBase" id="RU366066"/>
    </source>
</evidence>
<keyword evidence="3 9" id="KW-0378">Hydrolase</keyword>
<evidence type="ECO:0000256" key="1">
    <source>
        <dbReference type="ARBA" id="ARBA00004123"/>
    </source>
</evidence>
<dbReference type="STRING" id="418985.A0A1V9XYC6"/>
<dbReference type="PROSITE" id="PS50969">
    <property type="entry name" value="FCP1"/>
    <property type="match status" value="1"/>
</dbReference>
<evidence type="ECO:0000259" key="11">
    <source>
        <dbReference type="PROSITE" id="PS50172"/>
    </source>
</evidence>
<dbReference type="CDD" id="cd17729">
    <property type="entry name" value="BRCT_CTDP1"/>
    <property type="match status" value="1"/>
</dbReference>
<dbReference type="InterPro" id="IPR004274">
    <property type="entry name" value="FCP1_dom"/>
</dbReference>
<feature type="region of interest" description="Disordered" evidence="10">
    <location>
        <begin position="528"/>
        <end position="640"/>
    </location>
</feature>
<feature type="domain" description="BRCT" evidence="11">
    <location>
        <begin position="424"/>
        <end position="517"/>
    </location>
</feature>